<evidence type="ECO:0000313" key="13">
    <source>
        <dbReference type="Proteomes" id="UP001515500"/>
    </source>
</evidence>
<dbReference type="PRINTS" id="PR00463">
    <property type="entry name" value="EP450I"/>
</dbReference>
<dbReference type="PROSITE" id="PS00086">
    <property type="entry name" value="CYTOCHROME_P450"/>
    <property type="match status" value="1"/>
</dbReference>
<dbReference type="PRINTS" id="PR00385">
    <property type="entry name" value="P450"/>
</dbReference>
<dbReference type="FunFam" id="1.10.630.10:FF:000026">
    <property type="entry name" value="Cytochrome P450 82C4"/>
    <property type="match status" value="1"/>
</dbReference>
<evidence type="ECO:0000256" key="12">
    <source>
        <dbReference type="SAM" id="Phobius"/>
    </source>
</evidence>
<dbReference type="GO" id="GO:0016020">
    <property type="term" value="C:membrane"/>
    <property type="evidence" value="ECO:0007669"/>
    <property type="project" value="UniProtKB-SubCell"/>
</dbReference>
<dbReference type="InterPro" id="IPR050651">
    <property type="entry name" value="Plant_Cytochrome_P450_Monoox"/>
</dbReference>
<dbReference type="InterPro" id="IPR036396">
    <property type="entry name" value="Cyt_P450_sf"/>
</dbReference>
<dbReference type="GO" id="GO:0016705">
    <property type="term" value="F:oxidoreductase activity, acting on paired donors, with incorporation or reduction of molecular oxygen"/>
    <property type="evidence" value="ECO:0007669"/>
    <property type="project" value="InterPro"/>
</dbReference>
<evidence type="ECO:0000256" key="8">
    <source>
        <dbReference type="ARBA" id="ARBA00023004"/>
    </source>
</evidence>
<name>A0AB40CMG1_DIOCR</name>
<evidence type="ECO:0000256" key="10">
    <source>
        <dbReference type="PIRSR" id="PIRSR602401-1"/>
    </source>
</evidence>
<evidence type="ECO:0000256" key="3">
    <source>
        <dbReference type="ARBA" id="ARBA00022617"/>
    </source>
</evidence>
<evidence type="ECO:0000256" key="9">
    <source>
        <dbReference type="ARBA" id="ARBA00023136"/>
    </source>
</evidence>
<keyword evidence="5 10" id="KW-0479">Metal-binding</keyword>
<dbReference type="PANTHER" id="PTHR47947:SF26">
    <property type="entry name" value="CYTOCHROME P450"/>
    <property type="match status" value="1"/>
</dbReference>
<keyword evidence="8 10" id="KW-0408">Iron</keyword>
<proteinExistence type="inferred from homology"/>
<keyword evidence="3 10" id="KW-0349">Heme</keyword>
<dbReference type="Pfam" id="PF00067">
    <property type="entry name" value="p450"/>
    <property type="match status" value="1"/>
</dbReference>
<dbReference type="GO" id="GO:0005506">
    <property type="term" value="F:iron ion binding"/>
    <property type="evidence" value="ECO:0007669"/>
    <property type="project" value="InterPro"/>
</dbReference>
<evidence type="ECO:0000256" key="11">
    <source>
        <dbReference type="RuleBase" id="RU000461"/>
    </source>
</evidence>
<dbReference type="PANTHER" id="PTHR47947">
    <property type="entry name" value="CYTOCHROME P450 82C3-RELATED"/>
    <property type="match status" value="1"/>
</dbReference>
<dbReference type="RefSeq" id="XP_039140263.1">
    <property type="nucleotide sequence ID" value="XM_039284329.1"/>
</dbReference>
<gene>
    <name evidence="14" type="primary">LOC120277469</name>
</gene>
<dbReference type="InterPro" id="IPR017972">
    <property type="entry name" value="Cyt_P450_CS"/>
</dbReference>
<evidence type="ECO:0000256" key="7">
    <source>
        <dbReference type="ARBA" id="ARBA00023002"/>
    </source>
</evidence>
<comment type="cofactor">
    <cofactor evidence="1 10">
        <name>heme</name>
        <dbReference type="ChEBI" id="CHEBI:30413"/>
    </cofactor>
</comment>
<dbReference type="GeneID" id="120277469"/>
<sequence length="509" mass="57660">MTEKFLFQLQSIIILFLFVFIVNLWIQKLLRIKSKEPPQPSGALPVIGHLHLLRSSKPLYQVLGDMADKHGPAFILRLGSRRTLVISGWELAKECFTINDKALAARPTNAASKHMGYNSAMFGFAPYGSYWRSIRKIATTELLSNARLDMLKHVILAEIDTCIKELHKLCSDNNNNNRVDMKKWFGDLNFNIMLQMVAGKRFFGSGGVSDEAWRFRKAVNVFFNLLFVSVPSDMFPWLEWMDLGGYVKAMKAAAKEMDSVMVKLVEEHKERRASGVTTGHTDFMDVMLSIIEDDHDLQHYFDKETLIKATSMALILGTETTTVALTRILGNLLNNQELMKKVQTELNEQVGKDRVVSESDIKKLVYFRAVIKESFRLTPSAELLVPRETMEDCIVAGFQIPAGTQVIVNVWKLHRDSGVWSDPLEFRPERFLSSHEATGIDVKGQNYELIPFGTGRRSCPGISMALHVIHLALARLIQAFELRPILDLDSDSCTVNLVPRLSPELYQKP</sequence>
<accession>A0AB40CMG1</accession>
<evidence type="ECO:0000256" key="2">
    <source>
        <dbReference type="ARBA" id="ARBA00004370"/>
    </source>
</evidence>
<comment type="subcellular location">
    <subcellularLocation>
        <location evidence="2">Membrane</location>
    </subcellularLocation>
</comment>
<feature type="binding site" description="axial binding residue" evidence="10">
    <location>
        <position position="459"/>
    </location>
    <ligand>
        <name>heme</name>
        <dbReference type="ChEBI" id="CHEBI:30413"/>
    </ligand>
    <ligandPart>
        <name>Fe</name>
        <dbReference type="ChEBI" id="CHEBI:18248"/>
    </ligandPart>
</feature>
<evidence type="ECO:0000256" key="5">
    <source>
        <dbReference type="ARBA" id="ARBA00022723"/>
    </source>
</evidence>
<keyword evidence="13" id="KW-1185">Reference proteome</keyword>
<dbReference type="InterPro" id="IPR001128">
    <property type="entry name" value="Cyt_P450"/>
</dbReference>
<dbReference type="Proteomes" id="UP001515500">
    <property type="component" value="Chromosome 15"/>
</dbReference>
<keyword evidence="4 12" id="KW-0812">Transmembrane</keyword>
<protein>
    <submittedName>
        <fullName evidence="14">Cytochrome P450 CYP82D47-like</fullName>
    </submittedName>
</protein>
<feature type="transmembrane region" description="Helical" evidence="12">
    <location>
        <begin position="6"/>
        <end position="26"/>
    </location>
</feature>
<comment type="similarity">
    <text evidence="11">Belongs to the cytochrome P450 family.</text>
</comment>
<evidence type="ECO:0000256" key="1">
    <source>
        <dbReference type="ARBA" id="ARBA00001971"/>
    </source>
</evidence>
<dbReference type="GO" id="GO:0020037">
    <property type="term" value="F:heme binding"/>
    <property type="evidence" value="ECO:0007669"/>
    <property type="project" value="InterPro"/>
</dbReference>
<evidence type="ECO:0000256" key="6">
    <source>
        <dbReference type="ARBA" id="ARBA00022989"/>
    </source>
</evidence>
<evidence type="ECO:0000256" key="4">
    <source>
        <dbReference type="ARBA" id="ARBA00022692"/>
    </source>
</evidence>
<keyword evidence="9 12" id="KW-0472">Membrane</keyword>
<organism evidence="13 14">
    <name type="scientific">Dioscorea cayennensis subsp. rotundata</name>
    <name type="common">White Guinea yam</name>
    <name type="synonym">Dioscorea rotundata</name>
    <dbReference type="NCBI Taxonomy" id="55577"/>
    <lineage>
        <taxon>Eukaryota</taxon>
        <taxon>Viridiplantae</taxon>
        <taxon>Streptophyta</taxon>
        <taxon>Embryophyta</taxon>
        <taxon>Tracheophyta</taxon>
        <taxon>Spermatophyta</taxon>
        <taxon>Magnoliopsida</taxon>
        <taxon>Liliopsida</taxon>
        <taxon>Dioscoreales</taxon>
        <taxon>Dioscoreaceae</taxon>
        <taxon>Dioscorea</taxon>
    </lineage>
</organism>
<dbReference type="InterPro" id="IPR002401">
    <property type="entry name" value="Cyt_P450_E_grp-I"/>
</dbReference>
<dbReference type="GO" id="GO:0004497">
    <property type="term" value="F:monooxygenase activity"/>
    <property type="evidence" value="ECO:0007669"/>
    <property type="project" value="UniProtKB-KW"/>
</dbReference>
<dbReference type="Gene3D" id="1.10.630.10">
    <property type="entry name" value="Cytochrome P450"/>
    <property type="match status" value="1"/>
</dbReference>
<keyword evidence="7 11" id="KW-0560">Oxidoreductase</keyword>
<dbReference type="AlphaFoldDB" id="A0AB40CMG1"/>
<keyword evidence="11" id="KW-0503">Monooxygenase</keyword>
<dbReference type="SUPFAM" id="SSF48264">
    <property type="entry name" value="Cytochrome P450"/>
    <property type="match status" value="1"/>
</dbReference>
<evidence type="ECO:0000313" key="14">
    <source>
        <dbReference type="RefSeq" id="XP_039140263.1"/>
    </source>
</evidence>
<keyword evidence="6 12" id="KW-1133">Transmembrane helix</keyword>
<reference evidence="14" key="1">
    <citation type="submission" date="2025-08" db="UniProtKB">
        <authorList>
            <consortium name="RefSeq"/>
        </authorList>
    </citation>
    <scope>IDENTIFICATION</scope>
</reference>